<gene>
    <name evidence="1" type="ORF">D9756_002695</name>
</gene>
<reference evidence="1 2" key="1">
    <citation type="journal article" date="2020" name="ISME J.">
        <title>Uncovering the hidden diversity of litter-decomposition mechanisms in mushroom-forming fungi.</title>
        <authorList>
            <person name="Floudas D."/>
            <person name="Bentzer J."/>
            <person name="Ahren D."/>
            <person name="Johansson T."/>
            <person name="Persson P."/>
            <person name="Tunlid A."/>
        </authorList>
    </citation>
    <scope>NUCLEOTIDE SEQUENCE [LARGE SCALE GENOMIC DNA]</scope>
    <source>
        <strain evidence="1 2">CBS 146.42</strain>
    </source>
</reference>
<dbReference type="AlphaFoldDB" id="A0A8H5GC40"/>
<protein>
    <submittedName>
        <fullName evidence="1">Uncharacterized protein</fullName>
    </submittedName>
</protein>
<sequence length="374" mass="42675">MNESSKPLAFFTDLLDLHLARSGKLPLNVLVTLPRSWTAAEEDFGNMLLAKVADRVQSLMLFNPRESMTSQFSNAMPVLKQLCLVFNYNWLPEASPPWTLSITGAPSLSHFVYRGRDFELPPTHELTLPWASVTRFDAWQLHGRPSLEVLRKCPNLEFYGAAAGADMMGSLVDFNQQEYQPIVLPRLRTFECPGYYGKAVTDLLERIHMPELRSLTLRFAFPMLSCFRPWKVFLYNLPKTITHLKLCSFYPRHYEGDDDDPGHPDVIFEYMPRLQVLEVDSPQHGYLEEICDALSLREASGGLKYAPALRLFVVISRSTPESGSPEEIQQQLQRMLAARYTGYDALSDHEFKVEIGYNRDGQPLYDKVSLEIGD</sequence>
<name>A0A8H5GC40_9AGAR</name>
<comment type="caution">
    <text evidence="1">The sequence shown here is derived from an EMBL/GenBank/DDBJ whole genome shotgun (WGS) entry which is preliminary data.</text>
</comment>
<accession>A0A8H5GC40</accession>
<proteinExistence type="predicted"/>
<dbReference type="Proteomes" id="UP000559027">
    <property type="component" value="Unassembled WGS sequence"/>
</dbReference>
<organism evidence="1 2">
    <name type="scientific">Leucocoprinus leucothites</name>
    <dbReference type="NCBI Taxonomy" id="201217"/>
    <lineage>
        <taxon>Eukaryota</taxon>
        <taxon>Fungi</taxon>
        <taxon>Dikarya</taxon>
        <taxon>Basidiomycota</taxon>
        <taxon>Agaricomycotina</taxon>
        <taxon>Agaricomycetes</taxon>
        <taxon>Agaricomycetidae</taxon>
        <taxon>Agaricales</taxon>
        <taxon>Agaricineae</taxon>
        <taxon>Agaricaceae</taxon>
        <taxon>Leucocoprinus</taxon>
    </lineage>
</organism>
<evidence type="ECO:0000313" key="1">
    <source>
        <dbReference type="EMBL" id="KAF5362202.1"/>
    </source>
</evidence>
<dbReference type="EMBL" id="JAACJO010000002">
    <property type="protein sequence ID" value="KAF5362202.1"/>
    <property type="molecule type" value="Genomic_DNA"/>
</dbReference>
<keyword evidence="2" id="KW-1185">Reference proteome</keyword>
<evidence type="ECO:0000313" key="2">
    <source>
        <dbReference type="Proteomes" id="UP000559027"/>
    </source>
</evidence>